<comment type="caution">
    <text evidence="1">The sequence shown here is derived from an EMBL/GenBank/DDBJ whole genome shotgun (WGS) entry which is preliminary data.</text>
</comment>
<accession>A0A9P4N289</accession>
<keyword evidence="2" id="KW-1185">Reference proteome</keyword>
<organism evidence="1 2">
    <name type="scientific">Lojkania enalia</name>
    <dbReference type="NCBI Taxonomy" id="147567"/>
    <lineage>
        <taxon>Eukaryota</taxon>
        <taxon>Fungi</taxon>
        <taxon>Dikarya</taxon>
        <taxon>Ascomycota</taxon>
        <taxon>Pezizomycotina</taxon>
        <taxon>Dothideomycetes</taxon>
        <taxon>Pleosporomycetidae</taxon>
        <taxon>Pleosporales</taxon>
        <taxon>Pleosporales incertae sedis</taxon>
        <taxon>Lojkania</taxon>
    </lineage>
</organism>
<name>A0A9P4N289_9PLEO</name>
<dbReference type="EMBL" id="ML986594">
    <property type="protein sequence ID" value="KAF2266970.1"/>
    <property type="molecule type" value="Genomic_DNA"/>
</dbReference>
<gene>
    <name evidence="1" type="ORF">CC78DRAFT_614430</name>
</gene>
<sequence length="194" mass="22410">MRGNHKLPWPRHGNILWQPHTGFSLFNETTMCGSELAKRRMGLDSELNTSTIYKEILRGYNRMQSRGQTTTNVKYVESMIGVADEDATFQRGELQHPARILRWLHDFYRFCHVLFLTLRTTSTTDMMPAASKGSCQLIIIVMLQMDESMALCRPCYIDFPVPSAISNSAWVSYLPSPPCFRKFKFNHGIRPRPF</sequence>
<evidence type="ECO:0000313" key="2">
    <source>
        <dbReference type="Proteomes" id="UP000800093"/>
    </source>
</evidence>
<evidence type="ECO:0000313" key="1">
    <source>
        <dbReference type="EMBL" id="KAF2266970.1"/>
    </source>
</evidence>
<protein>
    <submittedName>
        <fullName evidence="1">Uncharacterized protein</fullName>
    </submittedName>
</protein>
<dbReference type="AlphaFoldDB" id="A0A9P4N289"/>
<reference evidence="2" key="1">
    <citation type="journal article" date="2020" name="Stud. Mycol.">
        <title>101 Dothideomycetes genomes: A test case for predicting lifestyles and emergence of pathogens.</title>
        <authorList>
            <person name="Haridas S."/>
            <person name="Albert R."/>
            <person name="Binder M."/>
            <person name="Bloem J."/>
            <person name="LaButti K."/>
            <person name="Salamov A."/>
            <person name="Andreopoulos B."/>
            <person name="Baker S."/>
            <person name="Barry K."/>
            <person name="Bills G."/>
            <person name="Bluhm B."/>
            <person name="Cannon C."/>
            <person name="Castanera R."/>
            <person name="Culley D."/>
            <person name="Daum C."/>
            <person name="Ezra D."/>
            <person name="Gonzalez J."/>
            <person name="Henrissat B."/>
            <person name="Kuo A."/>
            <person name="Liang C."/>
            <person name="Lipzen A."/>
            <person name="Lutzoni F."/>
            <person name="Magnuson J."/>
            <person name="Mondo S."/>
            <person name="Nolan M."/>
            <person name="Ohm R."/>
            <person name="Pangilinan J."/>
            <person name="Park H.-J."/>
            <person name="Ramirez L."/>
            <person name="Alfaro M."/>
            <person name="Sun H."/>
            <person name="Tritt A."/>
            <person name="Yoshinaga Y."/>
            <person name="Zwiers L.-H."/>
            <person name="Turgeon B."/>
            <person name="Goodwin S."/>
            <person name="Spatafora J."/>
            <person name="Crous P."/>
            <person name="Grigoriev I."/>
        </authorList>
    </citation>
    <scope>NUCLEOTIDE SEQUENCE [LARGE SCALE GENOMIC DNA]</scope>
    <source>
        <strain evidence="2">CBS 304.66</strain>
    </source>
</reference>
<dbReference type="Proteomes" id="UP000800093">
    <property type="component" value="Unassembled WGS sequence"/>
</dbReference>
<proteinExistence type="predicted"/>